<dbReference type="InterPro" id="IPR027417">
    <property type="entry name" value="P-loop_NTPase"/>
</dbReference>
<dbReference type="SUPFAM" id="SSF52540">
    <property type="entry name" value="P-loop containing nucleoside triphosphate hydrolases"/>
    <property type="match status" value="2"/>
</dbReference>
<name>A0ABY7ZQI7_9ACTN</name>
<evidence type="ECO:0000313" key="2">
    <source>
        <dbReference type="Proteomes" id="UP001219605"/>
    </source>
</evidence>
<dbReference type="EMBL" id="CP118615">
    <property type="protein sequence ID" value="WDZ84224.1"/>
    <property type="molecule type" value="Genomic_DNA"/>
</dbReference>
<dbReference type="Proteomes" id="UP001219605">
    <property type="component" value="Chromosome"/>
</dbReference>
<proteinExistence type="predicted"/>
<keyword evidence="2" id="KW-1185">Reference proteome</keyword>
<dbReference type="RefSeq" id="WP_275030787.1">
    <property type="nucleotide sequence ID" value="NZ_CP118615.1"/>
</dbReference>
<evidence type="ECO:0000313" key="1">
    <source>
        <dbReference type="EMBL" id="WDZ84224.1"/>
    </source>
</evidence>
<evidence type="ECO:0008006" key="3">
    <source>
        <dbReference type="Google" id="ProtNLM"/>
    </source>
</evidence>
<reference evidence="1 2" key="1">
    <citation type="submission" date="2023-02" db="EMBL/GenBank/DDBJ databases">
        <authorList>
            <person name="Mo P."/>
        </authorList>
    </citation>
    <scope>NUCLEOTIDE SEQUENCE [LARGE SCALE GENOMIC DNA]</scope>
    <source>
        <strain evidence="1 2">HUAS 3</strain>
    </source>
</reference>
<organism evidence="1 2">
    <name type="scientific">Micromonospora cathayae</name>
    <dbReference type="NCBI Taxonomy" id="3028804"/>
    <lineage>
        <taxon>Bacteria</taxon>
        <taxon>Bacillati</taxon>
        <taxon>Actinomycetota</taxon>
        <taxon>Actinomycetes</taxon>
        <taxon>Micromonosporales</taxon>
        <taxon>Micromonosporaceae</taxon>
        <taxon>Micromonospora</taxon>
    </lineage>
</organism>
<sequence>MTDTPFPVLWLYGPPGVGKTTVGWEIYHQLVRDGSPVGYVDIDQVGICYPEPTDDPGRHRLKARTLAALLPNYRSAGARGVVVSGVVDPTTGPHLDLLTAAAVTVCRLHADPTVLAERFVARTGDPAAVSSVLRGAAVLDTRNAGDGCVETTGLTVTEVAERVRAQVGDWLVRANADARLRPPPKPTAASGAILWLCGAAGVGKSTVGFRVYRDTLWAGRTTGYVDLEQLGFGPGNVVDHHLRAQNLTAVWRTFRQAGAERLVVVGPAEDETVVAGYTTMLPGTTVTLCRLHAGRTSLTHRILSRSDGGSWAQPGDPLRGMSTTDLLRVADKAVGDAEALEKAACGHRIDTDGRDPDDVAHLVVSTTGWLSPGEGGMAWAAG</sequence>
<protein>
    <recommendedName>
        <fullName evidence="3">AAA domain-containing protein</fullName>
    </recommendedName>
</protein>
<dbReference type="Gene3D" id="3.40.50.300">
    <property type="entry name" value="P-loop containing nucleotide triphosphate hydrolases"/>
    <property type="match status" value="2"/>
</dbReference>
<accession>A0ABY7ZQI7</accession>
<gene>
    <name evidence="1" type="ORF">PVK37_27810</name>
</gene>